<gene>
    <name evidence="2" type="ORF">Godav_029485</name>
</gene>
<dbReference type="GO" id="GO:0004523">
    <property type="term" value="F:RNA-DNA hybrid ribonuclease activity"/>
    <property type="evidence" value="ECO:0007669"/>
    <property type="project" value="InterPro"/>
</dbReference>
<organism evidence="2 3">
    <name type="scientific">Gossypium davidsonii</name>
    <name type="common">Davidson's cotton</name>
    <name type="synonym">Gossypium klotzschianum subsp. davidsonii</name>
    <dbReference type="NCBI Taxonomy" id="34287"/>
    <lineage>
        <taxon>Eukaryota</taxon>
        <taxon>Viridiplantae</taxon>
        <taxon>Streptophyta</taxon>
        <taxon>Embryophyta</taxon>
        <taxon>Tracheophyta</taxon>
        <taxon>Spermatophyta</taxon>
        <taxon>Magnoliopsida</taxon>
        <taxon>eudicotyledons</taxon>
        <taxon>Gunneridae</taxon>
        <taxon>Pentapetalae</taxon>
        <taxon>rosids</taxon>
        <taxon>malvids</taxon>
        <taxon>Malvales</taxon>
        <taxon>Malvaceae</taxon>
        <taxon>Malvoideae</taxon>
        <taxon>Gossypium</taxon>
    </lineage>
</organism>
<protein>
    <recommendedName>
        <fullName evidence="1">RNase H type-1 domain-containing protein</fullName>
    </recommendedName>
</protein>
<keyword evidence="3" id="KW-1185">Reference proteome</keyword>
<comment type="caution">
    <text evidence="2">The sequence shown here is derived from an EMBL/GenBank/DDBJ whole genome shotgun (WGS) entry which is preliminary data.</text>
</comment>
<name>A0A7J8T6R4_GOSDV</name>
<dbReference type="Pfam" id="PF13456">
    <property type="entry name" value="RVT_3"/>
    <property type="match status" value="1"/>
</dbReference>
<dbReference type="Gene3D" id="3.30.420.10">
    <property type="entry name" value="Ribonuclease H-like superfamily/Ribonuclease H"/>
    <property type="match status" value="1"/>
</dbReference>
<feature type="domain" description="RNase H type-1" evidence="1">
    <location>
        <begin position="124"/>
        <end position="184"/>
    </location>
</feature>
<feature type="non-terminal residue" evidence="2">
    <location>
        <position position="1"/>
    </location>
</feature>
<dbReference type="InterPro" id="IPR002156">
    <property type="entry name" value="RNaseH_domain"/>
</dbReference>
<dbReference type="GO" id="GO:0003676">
    <property type="term" value="F:nucleic acid binding"/>
    <property type="evidence" value="ECO:0007669"/>
    <property type="project" value="InterPro"/>
</dbReference>
<evidence type="ECO:0000313" key="2">
    <source>
        <dbReference type="EMBL" id="MBA0633720.1"/>
    </source>
</evidence>
<sequence length="214" mass="24578">VLDAAPKKKTATTCFGNVLQGYKGADLNVLLRLMGYLGSRNQMVHERKITSGRDLSHKIHSYLLELEGVREKELTFTSARTQGRGESMREIIQFDAAFDIRISRLAGMCMFRSNKVRHRNGLRLSYTGDSKTVINKCQTTVWDKSIIRAVIKDIQSNKSHFQEIAFRFIQRTENLQAHKLAKDALKKGEELYLVGEMLNYNETTPEERWPQNPD</sequence>
<dbReference type="Proteomes" id="UP000593561">
    <property type="component" value="Unassembled WGS sequence"/>
</dbReference>
<proteinExistence type="predicted"/>
<dbReference type="AlphaFoldDB" id="A0A7J8T6R4"/>
<dbReference type="EMBL" id="JABFAC010138875">
    <property type="protein sequence ID" value="MBA0633720.1"/>
    <property type="molecule type" value="Genomic_DNA"/>
</dbReference>
<evidence type="ECO:0000313" key="3">
    <source>
        <dbReference type="Proteomes" id="UP000593561"/>
    </source>
</evidence>
<reference evidence="2 3" key="1">
    <citation type="journal article" date="2019" name="Genome Biol. Evol.">
        <title>Insights into the evolution of the New World diploid cottons (Gossypium, subgenus Houzingenia) based on genome sequencing.</title>
        <authorList>
            <person name="Grover C.E."/>
            <person name="Arick M.A. 2nd"/>
            <person name="Thrash A."/>
            <person name="Conover J.L."/>
            <person name="Sanders W.S."/>
            <person name="Peterson D.G."/>
            <person name="Frelichowski J.E."/>
            <person name="Scheffler J.A."/>
            <person name="Scheffler B.E."/>
            <person name="Wendel J.F."/>
        </authorList>
    </citation>
    <scope>NUCLEOTIDE SEQUENCE [LARGE SCALE GENOMIC DNA]</scope>
    <source>
        <strain evidence="2">27</strain>
        <tissue evidence="2">Leaf</tissue>
    </source>
</reference>
<evidence type="ECO:0000259" key="1">
    <source>
        <dbReference type="Pfam" id="PF13456"/>
    </source>
</evidence>
<accession>A0A7J8T6R4</accession>
<dbReference type="InterPro" id="IPR036397">
    <property type="entry name" value="RNaseH_sf"/>
</dbReference>